<proteinExistence type="predicted"/>
<dbReference type="EMBL" id="MN740626">
    <property type="protein sequence ID" value="QHS79209.1"/>
    <property type="molecule type" value="Genomic_DNA"/>
</dbReference>
<accession>A0A6C0AHF5</accession>
<sequence>MSIPSVIHPIEKNVYKMPTLTDCIFISHPYGKQYYLWFTTECILVEKRTKKKTVLPILFDPILAGTLIYGTIIVHESTKCFLFDDLFLYKGQSVTDSYLQKVDLFIDLIVECIRPNQHCLLMLPLMSTTYQGFDPIYKQYSVKIIHPSATYHYLEQIKTAVFTVKSTSKSDIYELYTNSVLQSIAYIDTYKRSAFMNTLFETVHELRMECIWHEPFKKWIPDKVIQ</sequence>
<organism evidence="1">
    <name type="scientific">viral metagenome</name>
    <dbReference type="NCBI Taxonomy" id="1070528"/>
    <lineage>
        <taxon>unclassified sequences</taxon>
        <taxon>metagenomes</taxon>
        <taxon>organismal metagenomes</taxon>
    </lineage>
</organism>
<dbReference type="AlphaFoldDB" id="A0A6C0AHF5"/>
<reference evidence="1" key="1">
    <citation type="journal article" date="2020" name="Nature">
        <title>Giant virus diversity and host interactions through global metagenomics.</title>
        <authorList>
            <person name="Schulz F."/>
            <person name="Roux S."/>
            <person name="Paez-Espino D."/>
            <person name="Jungbluth S."/>
            <person name="Walsh D.A."/>
            <person name="Denef V.J."/>
            <person name="McMahon K.D."/>
            <person name="Konstantinidis K.T."/>
            <person name="Eloe-Fadrosh E.A."/>
            <person name="Kyrpides N.C."/>
            <person name="Woyke T."/>
        </authorList>
    </citation>
    <scope>NUCLEOTIDE SEQUENCE</scope>
    <source>
        <strain evidence="1">GVMAG-S-1035118-87</strain>
    </source>
</reference>
<protein>
    <recommendedName>
        <fullName evidence="2">mRNA capping enzyme adenylation domain-containing protein</fullName>
    </recommendedName>
</protein>
<name>A0A6C0AHF5_9ZZZZ</name>
<evidence type="ECO:0008006" key="2">
    <source>
        <dbReference type="Google" id="ProtNLM"/>
    </source>
</evidence>
<evidence type="ECO:0000313" key="1">
    <source>
        <dbReference type="EMBL" id="QHS79209.1"/>
    </source>
</evidence>